<accession>A0A1M7HF71</accession>
<dbReference type="Proteomes" id="UP000184420">
    <property type="component" value="Unassembled WGS sequence"/>
</dbReference>
<dbReference type="Pfam" id="PF09346">
    <property type="entry name" value="SMI1_KNR4"/>
    <property type="match status" value="1"/>
</dbReference>
<dbReference type="AlphaFoldDB" id="A0A1M7HF71"/>
<dbReference type="SUPFAM" id="SSF160631">
    <property type="entry name" value="SMI1/KNR4-like"/>
    <property type="match status" value="1"/>
</dbReference>
<reference evidence="2 3" key="1">
    <citation type="submission" date="2016-11" db="EMBL/GenBank/DDBJ databases">
        <authorList>
            <person name="Jaros S."/>
            <person name="Januszkiewicz K."/>
            <person name="Wedrychowicz H."/>
        </authorList>
    </citation>
    <scope>NUCLEOTIDE SEQUENCE [LARGE SCALE GENOMIC DNA]</scope>
    <source>
        <strain evidence="2 3">DSM 27406</strain>
    </source>
</reference>
<name>A0A1M7HF71_9BACT</name>
<protein>
    <submittedName>
        <fullName evidence="2">Cell wall assembly regulator SMI1</fullName>
    </submittedName>
</protein>
<feature type="domain" description="Knr4/Smi1-like" evidence="1">
    <location>
        <begin position="26"/>
        <end position="166"/>
    </location>
</feature>
<sequence length="195" mass="22718">MEQYWNRWELWMREHAPKMLSILNPGVSLNDIAELESATGVLLPNSFKHFYSIHDGQMVSKAGLVNGDKLLSIQDILDEWTTWQELLDNGAFVHNGDRLLSEPDSGIRDDWWNPRWIPFTYDGLGNHLCLDFDPAPGGRSGQVITLWHDDAHREMIAPSFEIWLSNYLDALERGEYVYAKRWGIVRKDSRYHFKD</sequence>
<dbReference type="RefSeq" id="WP_073084212.1">
    <property type="nucleotide sequence ID" value="NZ_FRBL01000007.1"/>
</dbReference>
<dbReference type="PANTHER" id="PTHR47432:SF1">
    <property type="entry name" value="CELL WALL ASSEMBLY REGULATOR SMI1"/>
    <property type="match status" value="1"/>
</dbReference>
<gene>
    <name evidence="2" type="ORF">SAMN05444266_107213</name>
</gene>
<dbReference type="InterPro" id="IPR018958">
    <property type="entry name" value="Knr4/Smi1-like_dom"/>
</dbReference>
<dbReference type="EMBL" id="FRBL01000007">
    <property type="protein sequence ID" value="SHM27119.1"/>
    <property type="molecule type" value="Genomic_DNA"/>
</dbReference>
<proteinExistence type="predicted"/>
<dbReference type="STRING" id="1419482.SAMN05444266_107213"/>
<dbReference type="Gene3D" id="3.40.1580.10">
    <property type="entry name" value="SMI1/KNR4-like"/>
    <property type="match status" value="1"/>
</dbReference>
<evidence type="ECO:0000259" key="1">
    <source>
        <dbReference type="SMART" id="SM00860"/>
    </source>
</evidence>
<dbReference type="InterPro" id="IPR037883">
    <property type="entry name" value="Knr4/Smi1-like_sf"/>
</dbReference>
<dbReference type="PANTHER" id="PTHR47432">
    <property type="entry name" value="CELL WALL ASSEMBLY REGULATOR SMI1"/>
    <property type="match status" value="1"/>
</dbReference>
<dbReference type="InterPro" id="IPR051873">
    <property type="entry name" value="KNR4/SMI1_regulator"/>
</dbReference>
<keyword evidence="3" id="KW-1185">Reference proteome</keyword>
<dbReference type="OrthoDB" id="6989522at2"/>
<evidence type="ECO:0000313" key="2">
    <source>
        <dbReference type="EMBL" id="SHM27119.1"/>
    </source>
</evidence>
<dbReference type="SMART" id="SM00860">
    <property type="entry name" value="SMI1_KNR4"/>
    <property type="match status" value="1"/>
</dbReference>
<evidence type="ECO:0000313" key="3">
    <source>
        <dbReference type="Proteomes" id="UP000184420"/>
    </source>
</evidence>
<organism evidence="2 3">
    <name type="scientific">Chitinophaga jiangningensis</name>
    <dbReference type="NCBI Taxonomy" id="1419482"/>
    <lineage>
        <taxon>Bacteria</taxon>
        <taxon>Pseudomonadati</taxon>
        <taxon>Bacteroidota</taxon>
        <taxon>Chitinophagia</taxon>
        <taxon>Chitinophagales</taxon>
        <taxon>Chitinophagaceae</taxon>
        <taxon>Chitinophaga</taxon>
    </lineage>
</organism>